<reference evidence="5 6" key="1">
    <citation type="submission" date="2022-12" db="EMBL/GenBank/DDBJ databases">
        <title>Dasania phycosphaerae sp. nov., isolated from particulate material of the south coast of Korea.</title>
        <authorList>
            <person name="Jiang Y."/>
        </authorList>
    </citation>
    <scope>NUCLEOTIDE SEQUENCE [LARGE SCALE GENOMIC DNA]</scope>
    <source>
        <strain evidence="5 6">GY-19</strain>
    </source>
</reference>
<dbReference type="NCBIfam" id="TIGR03570">
    <property type="entry name" value="NeuD_NnaD"/>
    <property type="match status" value="1"/>
</dbReference>
<dbReference type="RefSeq" id="WP_258330713.1">
    <property type="nucleotide sequence ID" value="NZ_JAPTGG010000003.1"/>
</dbReference>
<keyword evidence="6" id="KW-1185">Reference proteome</keyword>
<feature type="site" description="Increases basicity of active site His" evidence="2">
    <location>
        <position position="137"/>
    </location>
</feature>
<dbReference type="Gene3D" id="3.40.50.20">
    <property type="match status" value="1"/>
</dbReference>
<evidence type="ECO:0000259" key="4">
    <source>
        <dbReference type="Pfam" id="PF17836"/>
    </source>
</evidence>
<proteinExistence type="inferred from homology"/>
<protein>
    <submittedName>
        <fullName evidence="5">Acetyltransferase</fullName>
    </submittedName>
</protein>
<dbReference type="CDD" id="cd03360">
    <property type="entry name" value="LbH_AT_putative"/>
    <property type="match status" value="1"/>
</dbReference>
<gene>
    <name evidence="5" type="ORF">O0V09_05075</name>
</gene>
<sequence length="209" mass="21407">MSNKLAVIGAGGHGKVVAEVAILGGFWDEVVFFDDAYPKVSGGRWPVVGSSERLFEQLEAFDGVIVAIGNNQLRLNKTMQLLSAGGKVVSVVHPSAVVSPYAQIDLGTVVFPGAIINADAVIGLACIINTAAVIEHDCLLHEGVHISPHATLSGQTVVGARSWLGAASVTKELVTVGSDVIVGAGAVVVKSLPSGVTAVGNPARVLVNR</sequence>
<dbReference type="InterPro" id="IPR041561">
    <property type="entry name" value="PglD_N"/>
</dbReference>
<name>A0A9J6RK06_9GAMM</name>
<comment type="caution">
    <text evidence="5">The sequence shown here is derived from an EMBL/GenBank/DDBJ whole genome shotgun (WGS) entry which is preliminary data.</text>
</comment>
<comment type="similarity">
    <text evidence="1">Belongs to the transferase hexapeptide repeat family.</text>
</comment>
<dbReference type="AlphaFoldDB" id="A0A9J6RK06"/>
<accession>A0A9J6RK06</accession>
<dbReference type="InterPro" id="IPR020019">
    <property type="entry name" value="AcTrfase_PglD-like"/>
</dbReference>
<dbReference type="PANTHER" id="PTHR43300">
    <property type="entry name" value="ACETYLTRANSFERASE"/>
    <property type="match status" value="1"/>
</dbReference>
<dbReference type="PANTHER" id="PTHR43300:SF7">
    <property type="entry name" value="UDP-N-ACETYLBACILLOSAMINE N-ACETYLTRANSFERASE"/>
    <property type="match status" value="1"/>
</dbReference>
<feature type="active site" description="Proton acceptor" evidence="2">
    <location>
        <position position="136"/>
    </location>
</feature>
<dbReference type="EMBL" id="JAPTGG010000003">
    <property type="protein sequence ID" value="MCZ0864560.1"/>
    <property type="molecule type" value="Genomic_DNA"/>
</dbReference>
<dbReference type="Gene3D" id="2.160.10.10">
    <property type="entry name" value="Hexapeptide repeat proteins"/>
    <property type="match status" value="1"/>
</dbReference>
<dbReference type="InterPro" id="IPR050179">
    <property type="entry name" value="Trans_hexapeptide_repeat"/>
</dbReference>
<evidence type="ECO:0000313" key="6">
    <source>
        <dbReference type="Proteomes" id="UP001069090"/>
    </source>
</evidence>
<dbReference type="Proteomes" id="UP001069090">
    <property type="component" value="Unassembled WGS sequence"/>
</dbReference>
<feature type="binding site" evidence="3">
    <location>
        <begin position="34"/>
        <end position="35"/>
    </location>
    <ligand>
        <name>substrate</name>
    </ligand>
</feature>
<evidence type="ECO:0000256" key="1">
    <source>
        <dbReference type="ARBA" id="ARBA00007274"/>
    </source>
</evidence>
<organism evidence="5 6">
    <name type="scientific">Dasania phycosphaerae</name>
    <dbReference type="NCBI Taxonomy" id="2950436"/>
    <lineage>
        <taxon>Bacteria</taxon>
        <taxon>Pseudomonadati</taxon>
        <taxon>Pseudomonadota</taxon>
        <taxon>Gammaproteobacteria</taxon>
        <taxon>Cellvibrionales</taxon>
        <taxon>Spongiibacteraceae</taxon>
        <taxon>Dasania</taxon>
    </lineage>
</organism>
<feature type="domain" description="PglD N-terminal" evidence="4">
    <location>
        <begin position="4"/>
        <end position="78"/>
    </location>
</feature>
<evidence type="ECO:0000256" key="2">
    <source>
        <dbReference type="PIRSR" id="PIRSR620019-1"/>
    </source>
</evidence>
<evidence type="ECO:0000256" key="3">
    <source>
        <dbReference type="PIRSR" id="PIRSR620019-2"/>
    </source>
</evidence>
<dbReference type="SUPFAM" id="SSF51161">
    <property type="entry name" value="Trimeric LpxA-like enzymes"/>
    <property type="match status" value="1"/>
</dbReference>
<dbReference type="InterPro" id="IPR011004">
    <property type="entry name" value="Trimer_LpxA-like_sf"/>
</dbReference>
<feature type="binding site" evidence="3">
    <location>
        <position position="145"/>
    </location>
    <ligand>
        <name>acetyl-CoA</name>
        <dbReference type="ChEBI" id="CHEBI:57288"/>
    </ligand>
</feature>
<evidence type="ECO:0000313" key="5">
    <source>
        <dbReference type="EMBL" id="MCZ0864560.1"/>
    </source>
</evidence>
<dbReference type="Pfam" id="PF17836">
    <property type="entry name" value="PglD_N"/>
    <property type="match status" value="1"/>
</dbReference>
<feature type="binding site" evidence="3">
    <location>
        <position position="69"/>
    </location>
    <ligand>
        <name>substrate</name>
    </ligand>
</feature>